<dbReference type="InterPro" id="IPR034660">
    <property type="entry name" value="DinB/YfiT-like"/>
</dbReference>
<dbReference type="EMBL" id="JBHRZG010000002">
    <property type="protein sequence ID" value="MFC3831531.1"/>
    <property type="molecule type" value="Genomic_DNA"/>
</dbReference>
<reference evidence="4" key="1">
    <citation type="journal article" date="2019" name="Int. J. Syst. Evol. Microbiol.">
        <title>The Global Catalogue of Microorganisms (GCM) 10K type strain sequencing project: providing services to taxonomists for standard genome sequencing and annotation.</title>
        <authorList>
            <consortium name="The Broad Institute Genomics Platform"/>
            <consortium name="The Broad Institute Genome Sequencing Center for Infectious Disease"/>
            <person name="Wu L."/>
            <person name="Ma J."/>
        </authorList>
    </citation>
    <scope>NUCLEOTIDE SEQUENCE [LARGE SCALE GENOMIC DNA]</scope>
    <source>
        <strain evidence="4">CCTCC AB 2017081</strain>
    </source>
</reference>
<gene>
    <name evidence="3" type="ORF">ACFOSB_01480</name>
</gene>
<comment type="similarity">
    <text evidence="1">Belongs to the DinB family.</text>
</comment>
<evidence type="ECO:0000256" key="1">
    <source>
        <dbReference type="ARBA" id="ARBA00008635"/>
    </source>
</evidence>
<dbReference type="Gene3D" id="1.20.120.450">
    <property type="entry name" value="dinb family like domain"/>
    <property type="match status" value="1"/>
</dbReference>
<organism evidence="3 4">
    <name type="scientific">Deinococcus rufus</name>
    <dbReference type="NCBI Taxonomy" id="2136097"/>
    <lineage>
        <taxon>Bacteria</taxon>
        <taxon>Thermotogati</taxon>
        <taxon>Deinococcota</taxon>
        <taxon>Deinococci</taxon>
        <taxon>Deinococcales</taxon>
        <taxon>Deinococcaceae</taxon>
        <taxon>Deinococcus</taxon>
    </lineage>
</organism>
<proteinExistence type="inferred from homology"/>
<name>A0ABV7Z275_9DEIO</name>
<accession>A0ABV7Z275</accession>
<protein>
    <submittedName>
        <fullName evidence="3">DinB family protein</fullName>
    </submittedName>
</protein>
<dbReference type="SUPFAM" id="SSF109854">
    <property type="entry name" value="DinB/YfiT-like putative metalloenzymes"/>
    <property type="match status" value="1"/>
</dbReference>
<dbReference type="PANTHER" id="PTHR37302:SF3">
    <property type="entry name" value="DAMAGE-INDUCIBLE PROTEIN DINB"/>
    <property type="match status" value="1"/>
</dbReference>
<dbReference type="RefSeq" id="WP_322473645.1">
    <property type="nucleotide sequence ID" value="NZ_JBHRZG010000002.1"/>
</dbReference>
<comment type="caution">
    <text evidence="3">The sequence shown here is derived from an EMBL/GenBank/DDBJ whole genome shotgun (WGS) entry which is preliminary data.</text>
</comment>
<dbReference type="InterPro" id="IPR007837">
    <property type="entry name" value="DinB"/>
</dbReference>
<keyword evidence="4" id="KW-1185">Reference proteome</keyword>
<evidence type="ECO:0000313" key="4">
    <source>
        <dbReference type="Proteomes" id="UP001595803"/>
    </source>
</evidence>
<dbReference type="Pfam" id="PF05163">
    <property type="entry name" value="DinB"/>
    <property type="match status" value="1"/>
</dbReference>
<evidence type="ECO:0000313" key="3">
    <source>
        <dbReference type="EMBL" id="MFC3831531.1"/>
    </source>
</evidence>
<sequence length="166" mass="18797">MNDDLRTLYPWVKFSRERLFAWAEALPGGVYTQERPDFAYGSLRNVQAHIADCYAVWVGVRGLGEHHDWVDTTAVHDVAAMRRVYAEVDDMMERAFGAFTTPDEVFGLAVRDEVLPVTQRWLVMHPITHEFHHKGQMLTMGRILGHPYPPGPDTDLGVPGDVSPQP</sequence>
<evidence type="ECO:0000256" key="2">
    <source>
        <dbReference type="ARBA" id="ARBA00022723"/>
    </source>
</evidence>
<dbReference type="PANTHER" id="PTHR37302">
    <property type="entry name" value="SLR1116 PROTEIN"/>
    <property type="match status" value="1"/>
</dbReference>
<dbReference type="Proteomes" id="UP001595803">
    <property type="component" value="Unassembled WGS sequence"/>
</dbReference>
<keyword evidence="2" id="KW-0479">Metal-binding</keyword>